<evidence type="ECO:0000313" key="1">
    <source>
        <dbReference type="EMBL" id="KAJ4449873.1"/>
    </source>
</evidence>
<keyword evidence="2" id="KW-1185">Reference proteome</keyword>
<comment type="caution">
    <text evidence="1">The sequence shown here is derived from an EMBL/GenBank/DDBJ whole genome shotgun (WGS) entry which is preliminary data.</text>
</comment>
<reference evidence="1 2" key="1">
    <citation type="journal article" date="2022" name="Allergy">
        <title>Genome assembly and annotation of Periplaneta americana reveal a comprehensive cockroach allergen profile.</title>
        <authorList>
            <person name="Wang L."/>
            <person name="Xiong Q."/>
            <person name="Saelim N."/>
            <person name="Wang L."/>
            <person name="Nong W."/>
            <person name="Wan A.T."/>
            <person name="Shi M."/>
            <person name="Liu X."/>
            <person name="Cao Q."/>
            <person name="Hui J.H.L."/>
            <person name="Sookrung N."/>
            <person name="Leung T.F."/>
            <person name="Tungtrongchitr A."/>
            <person name="Tsui S.K.W."/>
        </authorList>
    </citation>
    <scope>NUCLEOTIDE SEQUENCE [LARGE SCALE GENOMIC DNA]</scope>
    <source>
        <strain evidence="1">PWHHKU_190912</strain>
    </source>
</reference>
<accession>A0ABQ8TU74</accession>
<dbReference type="EMBL" id="JAJSOF020000003">
    <property type="protein sequence ID" value="KAJ4449873.1"/>
    <property type="molecule type" value="Genomic_DNA"/>
</dbReference>
<dbReference type="Proteomes" id="UP001148838">
    <property type="component" value="Unassembled WGS sequence"/>
</dbReference>
<gene>
    <name evidence="1" type="ORF">ANN_01279</name>
</gene>
<organism evidence="1 2">
    <name type="scientific">Periplaneta americana</name>
    <name type="common">American cockroach</name>
    <name type="synonym">Blatta americana</name>
    <dbReference type="NCBI Taxonomy" id="6978"/>
    <lineage>
        <taxon>Eukaryota</taxon>
        <taxon>Metazoa</taxon>
        <taxon>Ecdysozoa</taxon>
        <taxon>Arthropoda</taxon>
        <taxon>Hexapoda</taxon>
        <taxon>Insecta</taxon>
        <taxon>Pterygota</taxon>
        <taxon>Neoptera</taxon>
        <taxon>Polyneoptera</taxon>
        <taxon>Dictyoptera</taxon>
        <taxon>Blattodea</taxon>
        <taxon>Blattoidea</taxon>
        <taxon>Blattidae</taxon>
        <taxon>Blattinae</taxon>
        <taxon>Periplaneta</taxon>
    </lineage>
</organism>
<proteinExistence type="predicted"/>
<protein>
    <submittedName>
        <fullName evidence="1">Uncharacterized protein</fullName>
    </submittedName>
</protein>
<evidence type="ECO:0000313" key="2">
    <source>
        <dbReference type="Proteomes" id="UP001148838"/>
    </source>
</evidence>
<sequence length="93" mass="11297">MICVAETREDTAKTRQLFEIMEMNTLRRITGKTRRDRVRSKGIREECNIQGIEEWVRRREEYKSHASRMGDYRLARRVHLRENEELEDQEKDG</sequence>
<name>A0ABQ8TU74_PERAM</name>